<dbReference type="InterPro" id="IPR036890">
    <property type="entry name" value="HATPase_C_sf"/>
</dbReference>
<comment type="subcellular location">
    <subcellularLocation>
        <location evidence="2">Membrane</location>
        <topology evidence="2">Multi-pass membrane protein</topology>
    </subcellularLocation>
</comment>
<keyword evidence="12 13" id="KW-0472">Membrane</keyword>
<dbReference type="InterPro" id="IPR036097">
    <property type="entry name" value="HisK_dim/P_sf"/>
</dbReference>
<dbReference type="SUPFAM" id="SSF47384">
    <property type="entry name" value="Homodimeric domain of signal transducing histidine kinase"/>
    <property type="match status" value="1"/>
</dbReference>
<dbReference type="EMBL" id="CP003130">
    <property type="protein sequence ID" value="AEU38249.1"/>
    <property type="molecule type" value="Genomic_DNA"/>
</dbReference>
<dbReference type="GO" id="GO:0000155">
    <property type="term" value="F:phosphorelay sensor kinase activity"/>
    <property type="evidence" value="ECO:0007669"/>
    <property type="project" value="InterPro"/>
</dbReference>
<reference evidence="15 16" key="1">
    <citation type="submission" date="2011-11" db="EMBL/GenBank/DDBJ databases">
        <title>Complete sequence of Granulicella mallensis MP5ACTX8.</title>
        <authorList>
            <consortium name="US DOE Joint Genome Institute"/>
            <person name="Lucas S."/>
            <person name="Copeland A."/>
            <person name="Lapidus A."/>
            <person name="Cheng J.-F."/>
            <person name="Goodwin L."/>
            <person name="Pitluck S."/>
            <person name="Peters L."/>
            <person name="Lu M."/>
            <person name="Detter J.C."/>
            <person name="Han C."/>
            <person name="Tapia R."/>
            <person name="Land M."/>
            <person name="Hauser L."/>
            <person name="Kyrpides N."/>
            <person name="Ivanova N."/>
            <person name="Mikhailova N."/>
            <person name="Pagani I."/>
            <person name="Rawat S."/>
            <person name="Mannisto M."/>
            <person name="Haggblom M."/>
            <person name="Woyke T."/>
        </authorList>
    </citation>
    <scope>NUCLEOTIDE SEQUENCE [LARGE SCALE GENOMIC DNA]</scope>
    <source>
        <strain evidence="16">ATCC BAA-1857 / DSM 23137 / MP5ACTX8</strain>
    </source>
</reference>
<keyword evidence="9" id="KW-0067">ATP-binding</keyword>
<accession>G8NP50</accession>
<dbReference type="PANTHER" id="PTHR45569:SF1">
    <property type="entry name" value="SENSOR PROTEIN KDPD"/>
    <property type="match status" value="1"/>
</dbReference>
<dbReference type="Pfam" id="PF13493">
    <property type="entry name" value="DUF4118"/>
    <property type="match status" value="1"/>
</dbReference>
<evidence type="ECO:0000256" key="8">
    <source>
        <dbReference type="ARBA" id="ARBA00022777"/>
    </source>
</evidence>
<keyword evidence="16" id="KW-1185">Reference proteome</keyword>
<dbReference type="EC" id="2.7.13.3" evidence="3"/>
<dbReference type="HOGENOM" id="CLU_000445_89_5_0"/>
<sequence precursor="true">MSSLLKALRSTEAFLLQRKSRRAAASVGFIAVLVLLLAPLQSRVNTTTIGFALLLGVLFTAIRMGSRPALAASVVAMLGYNFFFLPPILRLTIEDPQNWVALVAFSITAVVTGQLSASAKERAIEALAAKEEIERLYSELQIAFENASQAEAIKRSDLMKSALLDAVTHDLRTPLTSIRAAATTLRKAQRSGQTLEPDLREELIALVDEESSHLDQIISGFVELARIEAGDLLLKTTWSLLQDVVQAAIRRAQSLLTKHTVAIRIPESLPLMHIDVRALAEVLYTLLDNARKYSPDSSTITISACTVGGDVEVSVEDQGKGFHSEDVPRVFDKFYRGKDVSNSRSNSPGGLGIGLSIAKALVEAHRGRIWVSNSPSSSGAIVTFQIPIRED</sequence>
<protein>
    <recommendedName>
        <fullName evidence="3">histidine kinase</fullName>
        <ecNumber evidence="3">2.7.13.3</ecNumber>
    </recommendedName>
</protein>
<dbReference type="InterPro" id="IPR025201">
    <property type="entry name" value="KdpD_TM"/>
</dbReference>
<evidence type="ECO:0000256" key="6">
    <source>
        <dbReference type="ARBA" id="ARBA00022692"/>
    </source>
</evidence>
<evidence type="ECO:0000313" key="15">
    <source>
        <dbReference type="EMBL" id="AEU38249.1"/>
    </source>
</evidence>
<dbReference type="PROSITE" id="PS50109">
    <property type="entry name" value="HIS_KIN"/>
    <property type="match status" value="1"/>
</dbReference>
<gene>
    <name evidence="15" type="ordered locus">AciX8_3966</name>
</gene>
<dbReference type="PANTHER" id="PTHR45569">
    <property type="entry name" value="SENSOR PROTEIN KDPD"/>
    <property type="match status" value="1"/>
</dbReference>
<keyword evidence="5" id="KW-0808">Transferase</keyword>
<evidence type="ECO:0000256" key="7">
    <source>
        <dbReference type="ARBA" id="ARBA00022741"/>
    </source>
</evidence>
<evidence type="ECO:0000256" key="12">
    <source>
        <dbReference type="ARBA" id="ARBA00023136"/>
    </source>
</evidence>
<evidence type="ECO:0000256" key="1">
    <source>
        <dbReference type="ARBA" id="ARBA00000085"/>
    </source>
</evidence>
<dbReference type="InterPro" id="IPR003594">
    <property type="entry name" value="HATPase_dom"/>
</dbReference>
<dbReference type="InterPro" id="IPR003661">
    <property type="entry name" value="HisK_dim/P_dom"/>
</dbReference>
<dbReference type="AlphaFoldDB" id="G8NP50"/>
<dbReference type="Pfam" id="PF00512">
    <property type="entry name" value="HisKA"/>
    <property type="match status" value="1"/>
</dbReference>
<dbReference type="KEGG" id="gma:AciX8_3966"/>
<feature type="transmembrane region" description="Helical" evidence="13">
    <location>
        <begin position="44"/>
        <end position="62"/>
    </location>
</feature>
<keyword evidence="4" id="KW-0597">Phosphoprotein</keyword>
<dbReference type="SUPFAM" id="SSF55874">
    <property type="entry name" value="ATPase domain of HSP90 chaperone/DNA topoisomerase II/histidine kinase"/>
    <property type="match status" value="1"/>
</dbReference>
<keyword evidence="7" id="KW-0547">Nucleotide-binding</keyword>
<dbReference type="InterPro" id="IPR005467">
    <property type="entry name" value="His_kinase_dom"/>
</dbReference>
<organism evidence="15 16">
    <name type="scientific">Granulicella mallensis (strain ATCC BAA-1857 / DSM 23137 / MP5ACTX8)</name>
    <dbReference type="NCBI Taxonomy" id="682795"/>
    <lineage>
        <taxon>Bacteria</taxon>
        <taxon>Pseudomonadati</taxon>
        <taxon>Acidobacteriota</taxon>
        <taxon>Terriglobia</taxon>
        <taxon>Terriglobales</taxon>
        <taxon>Acidobacteriaceae</taxon>
        <taxon>Granulicella</taxon>
    </lineage>
</organism>
<name>G8NP50_GRAMM</name>
<feature type="transmembrane region" description="Helical" evidence="13">
    <location>
        <begin position="21"/>
        <end position="38"/>
    </location>
</feature>
<dbReference type="Gene3D" id="1.10.287.130">
    <property type="match status" value="1"/>
</dbReference>
<evidence type="ECO:0000256" key="10">
    <source>
        <dbReference type="ARBA" id="ARBA00022989"/>
    </source>
</evidence>
<keyword evidence="10 13" id="KW-1133">Transmembrane helix</keyword>
<keyword evidence="11" id="KW-0902">Two-component regulatory system</keyword>
<dbReference type="InterPro" id="IPR052023">
    <property type="entry name" value="Histidine_kinase_KdpD"/>
</dbReference>
<dbReference type="PRINTS" id="PR00344">
    <property type="entry name" value="BCTRLSENSOR"/>
</dbReference>
<evidence type="ECO:0000313" key="16">
    <source>
        <dbReference type="Proteomes" id="UP000007113"/>
    </source>
</evidence>
<evidence type="ECO:0000256" key="11">
    <source>
        <dbReference type="ARBA" id="ARBA00023012"/>
    </source>
</evidence>
<dbReference type="GO" id="GO:0005524">
    <property type="term" value="F:ATP binding"/>
    <property type="evidence" value="ECO:0007669"/>
    <property type="project" value="UniProtKB-KW"/>
</dbReference>
<feature type="transmembrane region" description="Helical" evidence="13">
    <location>
        <begin position="69"/>
        <end position="93"/>
    </location>
</feature>
<comment type="catalytic activity">
    <reaction evidence="1">
        <text>ATP + protein L-histidine = ADP + protein N-phospho-L-histidine.</text>
        <dbReference type="EC" id="2.7.13.3"/>
    </reaction>
</comment>
<keyword evidence="8 15" id="KW-0418">Kinase</keyword>
<evidence type="ECO:0000256" key="2">
    <source>
        <dbReference type="ARBA" id="ARBA00004141"/>
    </source>
</evidence>
<dbReference type="eggNOG" id="COG2205">
    <property type="taxonomic scope" value="Bacteria"/>
</dbReference>
<dbReference type="InterPro" id="IPR038318">
    <property type="entry name" value="KdpD_sf"/>
</dbReference>
<dbReference type="STRING" id="682795.AciX8_3966"/>
<keyword evidence="6 13" id="KW-0812">Transmembrane</keyword>
<evidence type="ECO:0000256" key="13">
    <source>
        <dbReference type="SAM" id="Phobius"/>
    </source>
</evidence>
<dbReference type="OrthoDB" id="9806130at2"/>
<dbReference type="Gene3D" id="1.20.120.620">
    <property type="entry name" value="Backbone structure of the membrane domain of e. Coli histidine kinase receptor kdpd"/>
    <property type="match status" value="1"/>
</dbReference>
<dbReference type="RefSeq" id="WP_014267120.1">
    <property type="nucleotide sequence ID" value="NC_016631.1"/>
</dbReference>
<dbReference type="SMART" id="SM00387">
    <property type="entry name" value="HATPase_c"/>
    <property type="match status" value="1"/>
</dbReference>
<dbReference type="GO" id="GO:0005886">
    <property type="term" value="C:plasma membrane"/>
    <property type="evidence" value="ECO:0007669"/>
    <property type="project" value="TreeGrafter"/>
</dbReference>
<dbReference type="Pfam" id="PF02518">
    <property type="entry name" value="HATPase_c"/>
    <property type="match status" value="1"/>
</dbReference>
<dbReference type="CDD" id="cd00082">
    <property type="entry name" value="HisKA"/>
    <property type="match status" value="1"/>
</dbReference>
<dbReference type="Proteomes" id="UP000007113">
    <property type="component" value="Chromosome"/>
</dbReference>
<dbReference type="InterPro" id="IPR004358">
    <property type="entry name" value="Sig_transdc_His_kin-like_C"/>
</dbReference>
<dbReference type="FunFam" id="3.30.565.10:FF:000006">
    <property type="entry name" value="Sensor histidine kinase WalK"/>
    <property type="match status" value="1"/>
</dbReference>
<evidence type="ECO:0000256" key="3">
    <source>
        <dbReference type="ARBA" id="ARBA00012438"/>
    </source>
</evidence>
<dbReference type="Gene3D" id="3.30.565.10">
    <property type="entry name" value="Histidine kinase-like ATPase, C-terminal domain"/>
    <property type="match status" value="1"/>
</dbReference>
<evidence type="ECO:0000256" key="4">
    <source>
        <dbReference type="ARBA" id="ARBA00022553"/>
    </source>
</evidence>
<evidence type="ECO:0000256" key="9">
    <source>
        <dbReference type="ARBA" id="ARBA00022840"/>
    </source>
</evidence>
<dbReference type="SMART" id="SM00388">
    <property type="entry name" value="HisKA"/>
    <property type="match status" value="1"/>
</dbReference>
<evidence type="ECO:0000259" key="14">
    <source>
        <dbReference type="PROSITE" id="PS50109"/>
    </source>
</evidence>
<proteinExistence type="predicted"/>
<evidence type="ECO:0000256" key="5">
    <source>
        <dbReference type="ARBA" id="ARBA00022679"/>
    </source>
</evidence>
<feature type="domain" description="Histidine kinase" evidence="14">
    <location>
        <begin position="166"/>
        <end position="390"/>
    </location>
</feature>